<dbReference type="Proteomes" id="UP000807769">
    <property type="component" value="Unassembled WGS sequence"/>
</dbReference>
<evidence type="ECO:0000256" key="1">
    <source>
        <dbReference type="SAM" id="MobiDB-lite"/>
    </source>
</evidence>
<dbReference type="EMBL" id="JABBWG010000011">
    <property type="protein sequence ID" value="KAG1818745.1"/>
    <property type="molecule type" value="Genomic_DNA"/>
</dbReference>
<dbReference type="GeneID" id="64629384"/>
<feature type="region of interest" description="Disordered" evidence="1">
    <location>
        <begin position="1"/>
        <end position="27"/>
    </location>
</feature>
<evidence type="ECO:0000313" key="2">
    <source>
        <dbReference type="EMBL" id="KAG1818745.1"/>
    </source>
</evidence>
<name>A0A9P7EEI0_9AGAM</name>
<dbReference type="RefSeq" id="XP_041194617.1">
    <property type="nucleotide sequence ID" value="XM_041335367.1"/>
</dbReference>
<evidence type="ECO:0000313" key="3">
    <source>
        <dbReference type="Proteomes" id="UP000807769"/>
    </source>
</evidence>
<organism evidence="2 3">
    <name type="scientific">Suillus subaureus</name>
    <dbReference type="NCBI Taxonomy" id="48587"/>
    <lineage>
        <taxon>Eukaryota</taxon>
        <taxon>Fungi</taxon>
        <taxon>Dikarya</taxon>
        <taxon>Basidiomycota</taxon>
        <taxon>Agaricomycotina</taxon>
        <taxon>Agaricomycetes</taxon>
        <taxon>Agaricomycetidae</taxon>
        <taxon>Boletales</taxon>
        <taxon>Suillineae</taxon>
        <taxon>Suillaceae</taxon>
        <taxon>Suillus</taxon>
    </lineage>
</organism>
<keyword evidence="3" id="KW-1185">Reference proteome</keyword>
<protein>
    <submittedName>
        <fullName evidence="2">Uncharacterized protein</fullName>
    </submittedName>
</protein>
<dbReference type="AlphaFoldDB" id="A0A9P7EEI0"/>
<accession>A0A9P7EEI0</accession>
<gene>
    <name evidence="2" type="ORF">BJ212DRAFT_1347374</name>
</gene>
<comment type="caution">
    <text evidence="2">The sequence shown here is derived from an EMBL/GenBank/DDBJ whole genome shotgun (WGS) entry which is preliminary data.</text>
</comment>
<dbReference type="OrthoDB" id="2685748at2759"/>
<reference evidence="2" key="1">
    <citation type="journal article" date="2020" name="New Phytol.">
        <title>Comparative genomics reveals dynamic genome evolution in host specialist ectomycorrhizal fungi.</title>
        <authorList>
            <person name="Lofgren L.A."/>
            <person name="Nguyen N.H."/>
            <person name="Vilgalys R."/>
            <person name="Ruytinx J."/>
            <person name="Liao H.L."/>
            <person name="Branco S."/>
            <person name="Kuo A."/>
            <person name="LaButti K."/>
            <person name="Lipzen A."/>
            <person name="Andreopoulos W."/>
            <person name="Pangilinan J."/>
            <person name="Riley R."/>
            <person name="Hundley H."/>
            <person name="Na H."/>
            <person name="Barry K."/>
            <person name="Grigoriev I.V."/>
            <person name="Stajich J.E."/>
            <person name="Kennedy P.G."/>
        </authorList>
    </citation>
    <scope>NUCLEOTIDE SEQUENCE</scope>
    <source>
        <strain evidence="2">MN1</strain>
    </source>
</reference>
<proteinExistence type="predicted"/>
<sequence>MSPPVVASLSKDSNSSRSPPRGWSAKFTNPKTVEKMLKYSTGLEATLKLSEDKGSRYIFSSGKDYYIWNTASEQGWRILNVENPEELYTNVARGKGGLKLEELPDYGSDLEG</sequence>